<evidence type="ECO:0000313" key="1">
    <source>
        <dbReference type="EMBL" id="GFO26499.1"/>
    </source>
</evidence>
<proteinExistence type="predicted"/>
<evidence type="ECO:0000313" key="2">
    <source>
        <dbReference type="Proteomes" id="UP000735302"/>
    </source>
</evidence>
<reference evidence="1 2" key="1">
    <citation type="journal article" date="2021" name="Elife">
        <title>Chloroplast acquisition without the gene transfer in kleptoplastic sea slugs, Plakobranchus ocellatus.</title>
        <authorList>
            <person name="Maeda T."/>
            <person name="Takahashi S."/>
            <person name="Yoshida T."/>
            <person name="Shimamura S."/>
            <person name="Takaki Y."/>
            <person name="Nagai Y."/>
            <person name="Toyoda A."/>
            <person name="Suzuki Y."/>
            <person name="Arimoto A."/>
            <person name="Ishii H."/>
            <person name="Satoh N."/>
            <person name="Nishiyama T."/>
            <person name="Hasebe M."/>
            <person name="Maruyama T."/>
            <person name="Minagawa J."/>
            <person name="Obokata J."/>
            <person name="Shigenobu S."/>
        </authorList>
    </citation>
    <scope>NUCLEOTIDE SEQUENCE [LARGE SCALE GENOMIC DNA]</scope>
</reference>
<comment type="caution">
    <text evidence="1">The sequence shown here is derived from an EMBL/GenBank/DDBJ whole genome shotgun (WGS) entry which is preliminary data.</text>
</comment>
<name>A0AAV4C621_9GAST</name>
<organism evidence="1 2">
    <name type="scientific">Plakobranchus ocellatus</name>
    <dbReference type="NCBI Taxonomy" id="259542"/>
    <lineage>
        <taxon>Eukaryota</taxon>
        <taxon>Metazoa</taxon>
        <taxon>Spiralia</taxon>
        <taxon>Lophotrochozoa</taxon>
        <taxon>Mollusca</taxon>
        <taxon>Gastropoda</taxon>
        <taxon>Heterobranchia</taxon>
        <taxon>Euthyneura</taxon>
        <taxon>Panpulmonata</taxon>
        <taxon>Sacoglossa</taxon>
        <taxon>Placobranchoidea</taxon>
        <taxon>Plakobranchidae</taxon>
        <taxon>Plakobranchus</taxon>
    </lineage>
</organism>
<dbReference type="EMBL" id="BLXT01005841">
    <property type="protein sequence ID" value="GFO26499.1"/>
    <property type="molecule type" value="Genomic_DNA"/>
</dbReference>
<gene>
    <name evidence="1" type="ORF">PoB_005300400</name>
</gene>
<keyword evidence="2" id="KW-1185">Reference proteome</keyword>
<protein>
    <submittedName>
        <fullName evidence="1">Uncharacterized protein</fullName>
    </submittedName>
</protein>
<dbReference type="AlphaFoldDB" id="A0AAV4C621"/>
<accession>A0AAV4C621</accession>
<sequence>MLPGDTVEDDKNSAIIVGQAFKSFSHLTHLLKKREEKLFVRLVIGQGSELVSYANQRLKGLKNADCLVYRKVTFRHFHLISNSKTLDVAPLVARQTSRRQSSSVQTFCSISGVIVRTASAIRSCSSSMVWDKRDLYKTEESDVRWERKVRDEREI</sequence>
<dbReference type="Proteomes" id="UP000735302">
    <property type="component" value="Unassembled WGS sequence"/>
</dbReference>